<dbReference type="InterPro" id="IPR041492">
    <property type="entry name" value="HAD_2"/>
</dbReference>
<dbReference type="Proteomes" id="UP000298714">
    <property type="component" value="Chromosome"/>
</dbReference>
<evidence type="ECO:0000256" key="1">
    <source>
        <dbReference type="ARBA" id="ARBA00000830"/>
    </source>
</evidence>
<dbReference type="GO" id="GO:0046872">
    <property type="term" value="F:metal ion binding"/>
    <property type="evidence" value="ECO:0007669"/>
    <property type="project" value="UniProtKB-KW"/>
</dbReference>
<comment type="similarity">
    <text evidence="4 10">Belongs to the HAD-like hydrolase superfamily. CbbY/CbbZ/Gph/YieH family.</text>
</comment>
<feature type="binding site" evidence="10">
    <location>
        <position position="11"/>
    </location>
    <ligand>
        <name>Mg(2+)</name>
        <dbReference type="ChEBI" id="CHEBI:18420"/>
    </ligand>
</feature>
<gene>
    <name evidence="11" type="primary">gph</name>
    <name evidence="11" type="ORF">E6W36_08735</name>
</gene>
<dbReference type="KEGG" id="hgn:E6W36_08735"/>
<evidence type="ECO:0000256" key="2">
    <source>
        <dbReference type="ARBA" id="ARBA00001946"/>
    </source>
</evidence>
<dbReference type="HAMAP" id="MF_00495">
    <property type="entry name" value="GPH_hydrolase_bact"/>
    <property type="match status" value="1"/>
</dbReference>
<dbReference type="InterPro" id="IPR023214">
    <property type="entry name" value="HAD_sf"/>
</dbReference>
<dbReference type="InterPro" id="IPR006439">
    <property type="entry name" value="HAD-SF_hydro_IA"/>
</dbReference>
<dbReference type="Gene3D" id="3.40.50.1000">
    <property type="entry name" value="HAD superfamily/HAD-like"/>
    <property type="match status" value="1"/>
</dbReference>
<dbReference type="InterPro" id="IPR050155">
    <property type="entry name" value="HAD-like_hydrolase_sf"/>
</dbReference>
<dbReference type="InterPro" id="IPR036412">
    <property type="entry name" value="HAD-like_sf"/>
</dbReference>
<dbReference type="SFLD" id="SFLDG01129">
    <property type="entry name" value="C1.5:_HAD__Beta-PGM__Phosphata"/>
    <property type="match status" value="1"/>
</dbReference>
<comment type="pathway">
    <text evidence="3 10">Organic acid metabolism; glycolate biosynthesis; glycolate from 2-phosphoglycolate: step 1/1.</text>
</comment>
<proteinExistence type="inferred from homology"/>
<feature type="active site" description="Nucleophile" evidence="10">
    <location>
        <position position="9"/>
    </location>
</feature>
<keyword evidence="7 10" id="KW-0378">Hydrolase</keyword>
<dbReference type="AlphaFoldDB" id="A0A4D7CBH2"/>
<dbReference type="GO" id="GO:0005975">
    <property type="term" value="P:carbohydrate metabolic process"/>
    <property type="evidence" value="ECO:0007669"/>
    <property type="project" value="InterPro"/>
</dbReference>
<dbReference type="RefSeq" id="WP_222872402.1">
    <property type="nucleotide sequence ID" value="NZ_CP039704.1"/>
</dbReference>
<accession>A0A4D7CBH2</accession>
<feature type="binding site" evidence="10">
    <location>
        <position position="175"/>
    </location>
    <ligand>
        <name>Mg(2+)</name>
        <dbReference type="ChEBI" id="CHEBI:18420"/>
    </ligand>
</feature>
<evidence type="ECO:0000256" key="7">
    <source>
        <dbReference type="ARBA" id="ARBA00022801"/>
    </source>
</evidence>
<dbReference type="PANTHER" id="PTHR43434:SF1">
    <property type="entry name" value="PHOSPHOGLYCOLATE PHOSPHATASE"/>
    <property type="match status" value="1"/>
</dbReference>
<comment type="function">
    <text evidence="10">Specifically catalyzes the dephosphorylation of 2-phosphoglycolate. Is involved in the dissimilation of the intracellular 2-phosphoglycolate formed during the DNA repair of 3'-phosphoglycolate ends, a major class of DNA lesions induced by oxidative stress.</text>
</comment>
<dbReference type="EC" id="3.1.3.18" evidence="5 10"/>
<dbReference type="GO" id="GO:0008967">
    <property type="term" value="F:phosphoglycolate phosphatase activity"/>
    <property type="evidence" value="ECO:0007669"/>
    <property type="project" value="UniProtKB-UniRule"/>
</dbReference>
<keyword evidence="6 10" id="KW-0479">Metal-binding</keyword>
<evidence type="ECO:0000256" key="8">
    <source>
        <dbReference type="ARBA" id="ARBA00022842"/>
    </source>
</evidence>
<evidence type="ECO:0000256" key="4">
    <source>
        <dbReference type="ARBA" id="ARBA00006171"/>
    </source>
</evidence>
<evidence type="ECO:0000313" key="12">
    <source>
        <dbReference type="Proteomes" id="UP000298714"/>
    </source>
</evidence>
<dbReference type="NCBIfam" id="TIGR01449">
    <property type="entry name" value="PGP_bact"/>
    <property type="match status" value="1"/>
</dbReference>
<comment type="catalytic activity">
    <reaction evidence="1 10">
        <text>2-phosphoglycolate + H2O = glycolate + phosphate</text>
        <dbReference type="Rhea" id="RHEA:14369"/>
        <dbReference type="ChEBI" id="CHEBI:15377"/>
        <dbReference type="ChEBI" id="CHEBI:29805"/>
        <dbReference type="ChEBI" id="CHEBI:43474"/>
        <dbReference type="ChEBI" id="CHEBI:58033"/>
        <dbReference type="EC" id="3.1.3.18"/>
    </reaction>
</comment>
<evidence type="ECO:0000256" key="9">
    <source>
        <dbReference type="ARBA" id="ARBA00023277"/>
    </source>
</evidence>
<feature type="binding site" evidence="10">
    <location>
        <position position="9"/>
    </location>
    <ligand>
        <name>Mg(2+)</name>
        <dbReference type="ChEBI" id="CHEBI:18420"/>
    </ligand>
</feature>
<sequence>MTPVTVVFDLDGTLVDTGPDIAAALNHSLGLLGYPPFELDDVAKLVGHGARALIERGLQRQGLAASSTDARALLDKALPEFMRYYAANICVGSQPYPGVVGVLDRLAAAGARIGVCTNKPHALSTGLFEALGWTQRFHAVLGGDSLAVRKPDPQHLLETIAQAGGDRTRAVMVGDSTVDVDAAKAAGVPVIAVAFGFSETPATDFGADAVIEHYDDFDTAFARLIG</sequence>
<dbReference type="GO" id="GO:0046295">
    <property type="term" value="P:glycolate biosynthetic process"/>
    <property type="evidence" value="ECO:0007669"/>
    <property type="project" value="UniProtKB-UniRule"/>
</dbReference>
<dbReference type="NCBIfam" id="TIGR01509">
    <property type="entry name" value="HAD-SF-IA-v3"/>
    <property type="match status" value="1"/>
</dbReference>
<dbReference type="SFLD" id="SFLDG01135">
    <property type="entry name" value="C1.5.6:_HAD__Beta-PGM__Phospha"/>
    <property type="match status" value="1"/>
</dbReference>
<evidence type="ECO:0000256" key="3">
    <source>
        <dbReference type="ARBA" id="ARBA00004818"/>
    </source>
</evidence>
<dbReference type="NCBIfam" id="TIGR01549">
    <property type="entry name" value="HAD-SF-IA-v1"/>
    <property type="match status" value="1"/>
</dbReference>
<evidence type="ECO:0000256" key="6">
    <source>
        <dbReference type="ARBA" id="ARBA00022723"/>
    </source>
</evidence>
<dbReference type="EMBL" id="CP039704">
    <property type="protein sequence ID" value="QCI79596.1"/>
    <property type="molecule type" value="Genomic_DNA"/>
</dbReference>
<dbReference type="GO" id="GO:0006281">
    <property type="term" value="P:DNA repair"/>
    <property type="evidence" value="ECO:0007669"/>
    <property type="project" value="TreeGrafter"/>
</dbReference>
<dbReference type="UniPathway" id="UPA00865">
    <property type="reaction ID" value="UER00834"/>
</dbReference>
<dbReference type="SUPFAM" id="SSF56784">
    <property type="entry name" value="HAD-like"/>
    <property type="match status" value="1"/>
</dbReference>
<evidence type="ECO:0000256" key="5">
    <source>
        <dbReference type="ARBA" id="ARBA00013078"/>
    </source>
</evidence>
<dbReference type="Pfam" id="PF13419">
    <property type="entry name" value="HAD_2"/>
    <property type="match status" value="1"/>
</dbReference>
<dbReference type="SFLD" id="SFLDS00003">
    <property type="entry name" value="Haloacid_Dehalogenase"/>
    <property type="match status" value="1"/>
</dbReference>
<comment type="cofactor">
    <cofactor evidence="2 10">
        <name>Mg(2+)</name>
        <dbReference type="ChEBI" id="CHEBI:18420"/>
    </cofactor>
</comment>
<organism evidence="11 12">
    <name type="scientific">Hankyongella ginsenosidimutans</name>
    <dbReference type="NCBI Taxonomy" id="1763828"/>
    <lineage>
        <taxon>Bacteria</taxon>
        <taxon>Pseudomonadati</taxon>
        <taxon>Pseudomonadota</taxon>
        <taxon>Alphaproteobacteria</taxon>
        <taxon>Sphingomonadales</taxon>
        <taxon>Sphingomonadaceae</taxon>
        <taxon>Hankyongella</taxon>
    </lineage>
</organism>
<dbReference type="GO" id="GO:0005829">
    <property type="term" value="C:cytosol"/>
    <property type="evidence" value="ECO:0007669"/>
    <property type="project" value="TreeGrafter"/>
</dbReference>
<dbReference type="PANTHER" id="PTHR43434">
    <property type="entry name" value="PHOSPHOGLYCOLATE PHOSPHATASE"/>
    <property type="match status" value="1"/>
</dbReference>
<evidence type="ECO:0000313" key="11">
    <source>
        <dbReference type="EMBL" id="QCI79596.1"/>
    </source>
</evidence>
<keyword evidence="9 10" id="KW-0119">Carbohydrate metabolism</keyword>
<evidence type="ECO:0000256" key="10">
    <source>
        <dbReference type="HAMAP-Rule" id="MF_00495"/>
    </source>
</evidence>
<reference evidence="12" key="1">
    <citation type="submission" date="2019-04" db="EMBL/GenBank/DDBJ databases">
        <title>Complete genome sequence of Sphingomonas sp. W1-2-3.</title>
        <authorList>
            <person name="Im W.T."/>
        </authorList>
    </citation>
    <scope>NUCLEOTIDE SEQUENCE [LARGE SCALE GENOMIC DNA]</scope>
    <source>
        <strain evidence="12">W1-2-3</strain>
    </source>
</reference>
<name>A0A4D7CBH2_9SPHN</name>
<dbReference type="InterPro" id="IPR037512">
    <property type="entry name" value="PGPase_prok"/>
</dbReference>
<dbReference type="Gene3D" id="1.10.150.240">
    <property type="entry name" value="Putative phosphatase, domain 2"/>
    <property type="match status" value="1"/>
</dbReference>
<protein>
    <recommendedName>
        <fullName evidence="5 10">Phosphoglycolate phosphatase</fullName>
        <shortName evidence="10">PGP</shortName>
        <shortName evidence="10">PGPase</shortName>
        <ecNumber evidence="5 10">3.1.3.18</ecNumber>
    </recommendedName>
</protein>
<dbReference type="InterPro" id="IPR023198">
    <property type="entry name" value="PGP-like_dom2"/>
</dbReference>
<keyword evidence="12" id="KW-1185">Reference proteome</keyword>
<keyword evidence="8 10" id="KW-0460">Magnesium</keyword>